<keyword evidence="1" id="KW-0175">Coiled coil</keyword>
<dbReference type="OrthoDB" id="9963293at2"/>
<evidence type="ECO:0000256" key="1">
    <source>
        <dbReference type="SAM" id="Coils"/>
    </source>
</evidence>
<comment type="caution">
    <text evidence="3">The sequence shown here is derived from an EMBL/GenBank/DDBJ whole genome shotgun (WGS) entry which is preliminary data.</text>
</comment>
<feature type="compositionally biased region" description="Low complexity" evidence="2">
    <location>
        <begin position="311"/>
        <end position="320"/>
    </location>
</feature>
<dbReference type="EMBL" id="PVLQ01000035">
    <property type="protein sequence ID" value="PRD65140.1"/>
    <property type="molecule type" value="Genomic_DNA"/>
</dbReference>
<evidence type="ECO:0008006" key="5">
    <source>
        <dbReference type="Google" id="ProtNLM"/>
    </source>
</evidence>
<evidence type="ECO:0000313" key="3">
    <source>
        <dbReference type="EMBL" id="PRD65140.1"/>
    </source>
</evidence>
<gene>
    <name evidence="3" type="ORF">C6P64_10810</name>
</gene>
<proteinExistence type="predicted"/>
<name>A0A2S9K3U3_9BURK</name>
<protein>
    <recommendedName>
        <fullName evidence="5">KfrA N-terminal DNA-binding domain-containing protein</fullName>
    </recommendedName>
</protein>
<keyword evidence="4" id="KW-1185">Reference proteome</keyword>
<dbReference type="AlphaFoldDB" id="A0A2S9K3U3"/>
<organism evidence="3 4">
    <name type="scientific">Malikia granosa</name>
    <dbReference type="NCBI Taxonomy" id="263067"/>
    <lineage>
        <taxon>Bacteria</taxon>
        <taxon>Pseudomonadati</taxon>
        <taxon>Pseudomonadota</taxon>
        <taxon>Betaproteobacteria</taxon>
        <taxon>Burkholderiales</taxon>
        <taxon>Comamonadaceae</taxon>
        <taxon>Malikia</taxon>
    </lineage>
</organism>
<dbReference type="Proteomes" id="UP000238589">
    <property type="component" value="Unassembled WGS sequence"/>
</dbReference>
<sequence length="346" mass="37934">MTEAANLEPHPVASDREAQLRQALLALLTPLAAQQVTAREAYSSMTRLVARLEGDVPTGARLVGLLQLFNAQRPSNLPAIPVGTAGVAQDCVAAYRRSLVRASTLGVAHPSLPADMVEGLNRWLERLLELMKDEIRRPYEAEAQQLRAQQAAELAARQQALEAERQSACETLQALESRLEQALQQAQALEQQNATQTQRLDELQSTLVRSGEENRAATERAAVLQSRLDQSAERLGQLEQSRRQAQAAGDEERRQRLLAIDAARVTERELAGEKEKRKAADALARTLEKYLDEEKARTAALQSALAEARRQPAAVAADGAKPGPSRLKPVRRSVPAAAPVRRKTLR</sequence>
<dbReference type="RefSeq" id="WP_105748578.1">
    <property type="nucleotide sequence ID" value="NZ_PVLQ01000035.1"/>
</dbReference>
<evidence type="ECO:0000313" key="4">
    <source>
        <dbReference type="Proteomes" id="UP000238589"/>
    </source>
</evidence>
<evidence type="ECO:0000256" key="2">
    <source>
        <dbReference type="SAM" id="MobiDB-lite"/>
    </source>
</evidence>
<feature type="region of interest" description="Disordered" evidence="2">
    <location>
        <begin position="311"/>
        <end position="346"/>
    </location>
</feature>
<accession>A0A2S9K3U3</accession>
<feature type="coiled-coil region" evidence="1">
    <location>
        <begin position="158"/>
        <end position="248"/>
    </location>
</feature>
<reference evidence="3 4" key="1">
    <citation type="submission" date="2018-03" db="EMBL/GenBank/DDBJ databases">
        <title>Comparative genomics illustrates the genes involved in a hyperalkaliphilic mechanisms of Serpentinomonas isolated from highly-alkaline calcium-rich serpentinized springs.</title>
        <authorList>
            <person name="Suzuki S."/>
            <person name="Ishii S."/>
            <person name="Walworth N."/>
            <person name="Bird L."/>
            <person name="Kuenen J.G."/>
            <person name="Nealson K.H."/>
        </authorList>
    </citation>
    <scope>NUCLEOTIDE SEQUENCE [LARGE SCALE GENOMIC DNA]</scope>
    <source>
        <strain evidence="3 4">P1</strain>
    </source>
</reference>